<dbReference type="Gene3D" id="3.40.50.1220">
    <property type="entry name" value="TPP-binding domain"/>
    <property type="match status" value="1"/>
</dbReference>
<dbReference type="InterPro" id="IPR029035">
    <property type="entry name" value="DHS-like_NAD/FAD-binding_dom"/>
</dbReference>
<dbReference type="SUPFAM" id="SSF52467">
    <property type="entry name" value="DHS-like NAD/FAD-binding domain"/>
    <property type="match status" value="1"/>
</dbReference>
<proteinExistence type="predicted"/>
<name>A0ABP6MX12_9ACTN</name>
<dbReference type="EMBL" id="BAAAVM010000013">
    <property type="protein sequence ID" value="GAA3127764.1"/>
    <property type="molecule type" value="Genomic_DNA"/>
</dbReference>
<dbReference type="Proteomes" id="UP001500893">
    <property type="component" value="Unassembled WGS sequence"/>
</dbReference>
<protein>
    <submittedName>
        <fullName evidence="1">Uncharacterized protein</fullName>
    </submittedName>
</protein>
<accession>A0ABP6MX12</accession>
<comment type="caution">
    <text evidence="1">The sequence shown here is derived from an EMBL/GenBank/DDBJ whole genome shotgun (WGS) entry which is preliminary data.</text>
</comment>
<gene>
    <name evidence="1" type="ORF">GCM10010521_12740</name>
</gene>
<keyword evidence="2" id="KW-1185">Reference proteome</keyword>
<reference evidence="2" key="1">
    <citation type="journal article" date="2019" name="Int. J. Syst. Evol. Microbiol.">
        <title>The Global Catalogue of Microorganisms (GCM) 10K type strain sequencing project: providing services to taxonomists for standard genome sequencing and annotation.</title>
        <authorList>
            <consortium name="The Broad Institute Genomics Platform"/>
            <consortium name="The Broad Institute Genome Sequencing Center for Infectious Disease"/>
            <person name="Wu L."/>
            <person name="Ma J."/>
        </authorList>
    </citation>
    <scope>NUCLEOTIDE SEQUENCE [LARGE SCALE GENOMIC DNA]</scope>
    <source>
        <strain evidence="2">JCM 11574</strain>
    </source>
</reference>
<organism evidence="1 2">
    <name type="scientific">Streptomyces rameus</name>
    <dbReference type="NCBI Taxonomy" id="68261"/>
    <lineage>
        <taxon>Bacteria</taxon>
        <taxon>Bacillati</taxon>
        <taxon>Actinomycetota</taxon>
        <taxon>Actinomycetes</taxon>
        <taxon>Kitasatosporales</taxon>
        <taxon>Streptomycetaceae</taxon>
        <taxon>Streptomyces</taxon>
    </lineage>
</organism>
<evidence type="ECO:0000313" key="1">
    <source>
        <dbReference type="EMBL" id="GAA3127764.1"/>
    </source>
</evidence>
<sequence length="46" mass="4903">MDRAGGWDAAVALAEKLRAAVYGAPLQDRASFPEDHPSSAARSAYR</sequence>
<evidence type="ECO:0000313" key="2">
    <source>
        <dbReference type="Proteomes" id="UP001500893"/>
    </source>
</evidence>